<evidence type="ECO:0000259" key="2">
    <source>
        <dbReference type="Pfam" id="PF23247"/>
    </source>
</evidence>
<dbReference type="PANTHER" id="PTHR33463">
    <property type="entry name" value="NB-ARC DOMAIN-CONTAINING PROTEIN-RELATED"/>
    <property type="match status" value="1"/>
</dbReference>
<keyword evidence="4" id="KW-1185">Reference proteome</keyword>
<sequence>SLKILHLDFPPLHRIPEDFHVGTLKEFHINKPSWVKANPHFRRTIYHKSSFPLTKGIMKLIQDFDSILPGLYPEGFDELKNIKLMRCENVKSLVNTLELDAMLISNVIGPMKTSGKFFSQLEEIDLSYMDRLEFLWDSPHQYISFCNLVTIKVTDCDSLLKLFPLSVAQELVNLRTLDVSRCKNLEVVISAGDEETGGSEIELVEHIVLPLTRIRIIKLPNLKSFYSGHSTIKYPSFDVLFLYECDSMKKWSYGESHIPNIQFEREERSYSINDYITLQLEEKMPGGSLTETRQAFNLLVRGHAFTFSAFY</sequence>
<dbReference type="Gene3D" id="3.80.10.10">
    <property type="entry name" value="Ribonuclease Inhibitor"/>
    <property type="match status" value="1"/>
</dbReference>
<reference evidence="3" key="1">
    <citation type="submission" date="2022-06" db="EMBL/GenBank/DDBJ databases">
        <title>Uncovering the hologenomic basis of an extraordinary plant invasion.</title>
        <authorList>
            <person name="Bieker V.C."/>
            <person name="Martin M.D."/>
            <person name="Gilbert T."/>
            <person name="Hodgins K."/>
            <person name="Battlay P."/>
            <person name="Petersen B."/>
            <person name="Wilson J."/>
        </authorList>
    </citation>
    <scope>NUCLEOTIDE SEQUENCE</scope>
    <source>
        <strain evidence="3">AA19_3_7</strain>
        <tissue evidence="3">Leaf</tissue>
    </source>
</reference>
<comment type="caution">
    <text evidence="3">The sequence shown here is derived from an EMBL/GenBank/DDBJ whole genome shotgun (WGS) entry which is preliminary data.</text>
</comment>
<evidence type="ECO:0000256" key="1">
    <source>
        <dbReference type="ARBA" id="ARBA00022821"/>
    </source>
</evidence>
<dbReference type="Proteomes" id="UP001206925">
    <property type="component" value="Unassembled WGS sequence"/>
</dbReference>
<evidence type="ECO:0000313" key="3">
    <source>
        <dbReference type="EMBL" id="KAI7739194.1"/>
    </source>
</evidence>
<organism evidence="3 4">
    <name type="scientific">Ambrosia artemisiifolia</name>
    <name type="common">Common ragweed</name>
    <dbReference type="NCBI Taxonomy" id="4212"/>
    <lineage>
        <taxon>Eukaryota</taxon>
        <taxon>Viridiplantae</taxon>
        <taxon>Streptophyta</taxon>
        <taxon>Embryophyta</taxon>
        <taxon>Tracheophyta</taxon>
        <taxon>Spermatophyta</taxon>
        <taxon>Magnoliopsida</taxon>
        <taxon>eudicotyledons</taxon>
        <taxon>Gunneridae</taxon>
        <taxon>Pentapetalae</taxon>
        <taxon>asterids</taxon>
        <taxon>campanulids</taxon>
        <taxon>Asterales</taxon>
        <taxon>Asteraceae</taxon>
        <taxon>Asteroideae</taxon>
        <taxon>Heliantheae alliance</taxon>
        <taxon>Heliantheae</taxon>
        <taxon>Ambrosia</taxon>
    </lineage>
</organism>
<proteinExistence type="predicted"/>
<dbReference type="InterPro" id="IPR057135">
    <property type="entry name" value="At4g27190-like_LRR"/>
</dbReference>
<dbReference type="InterPro" id="IPR032675">
    <property type="entry name" value="LRR_dom_sf"/>
</dbReference>
<dbReference type="SUPFAM" id="SSF52047">
    <property type="entry name" value="RNI-like"/>
    <property type="match status" value="1"/>
</dbReference>
<keyword evidence="1" id="KW-0611">Plant defense</keyword>
<feature type="domain" description="Disease resistance protein At4g27190-like leucine-rich repeats" evidence="2">
    <location>
        <begin position="67"/>
        <end position="183"/>
    </location>
</feature>
<dbReference type="InterPro" id="IPR050905">
    <property type="entry name" value="Plant_NBS-LRR"/>
</dbReference>
<evidence type="ECO:0000313" key="4">
    <source>
        <dbReference type="Proteomes" id="UP001206925"/>
    </source>
</evidence>
<gene>
    <name evidence="3" type="ORF">M8C21_017165</name>
</gene>
<name>A0AAD5GF72_AMBAR</name>
<dbReference type="PANTHER" id="PTHR33463:SF198">
    <property type="entry name" value="RPP4C3"/>
    <property type="match status" value="1"/>
</dbReference>
<feature type="non-terminal residue" evidence="3">
    <location>
        <position position="1"/>
    </location>
</feature>
<dbReference type="EMBL" id="JAMZMK010008661">
    <property type="protein sequence ID" value="KAI7739194.1"/>
    <property type="molecule type" value="Genomic_DNA"/>
</dbReference>
<dbReference type="Pfam" id="PF23247">
    <property type="entry name" value="LRR_RPS2"/>
    <property type="match status" value="1"/>
</dbReference>
<accession>A0AAD5GF72</accession>
<dbReference type="AlphaFoldDB" id="A0AAD5GF72"/>
<protein>
    <recommendedName>
        <fullName evidence="2">Disease resistance protein At4g27190-like leucine-rich repeats domain-containing protein</fullName>
    </recommendedName>
</protein>